<dbReference type="FunFam" id="2.60.40.10:FF:000171">
    <property type="entry name" value="protein-glutamine gamma-glutamyltransferase 6"/>
    <property type="match status" value="1"/>
</dbReference>
<evidence type="ECO:0000256" key="8">
    <source>
        <dbReference type="ARBA" id="ARBA00023136"/>
    </source>
</evidence>
<feature type="active site" evidence="21">
    <location>
        <position position="424"/>
    </location>
</feature>
<keyword evidence="8" id="KW-0472">Membrane</keyword>
<dbReference type="FunFam" id="2.60.40.10:FF:001143">
    <property type="entry name" value="Protein-glutamine gamma-glutamyltransferase K"/>
    <property type="match status" value="1"/>
</dbReference>
<name>A0A8J4TPG0_CLAMG</name>
<keyword evidence="6" id="KW-0479">Metal-binding</keyword>
<evidence type="ECO:0000256" key="2">
    <source>
        <dbReference type="ARBA" id="ARBA00004635"/>
    </source>
</evidence>
<dbReference type="InterPro" id="IPR050779">
    <property type="entry name" value="Transglutaminase"/>
</dbReference>
<dbReference type="Pfam" id="PF01841">
    <property type="entry name" value="Transglut_core"/>
    <property type="match status" value="1"/>
</dbReference>
<dbReference type="EMBL" id="QNUK01000361">
    <property type="protein sequence ID" value="KAF5894694.1"/>
    <property type="molecule type" value="Genomic_DNA"/>
</dbReference>
<evidence type="ECO:0000256" key="3">
    <source>
        <dbReference type="ARBA" id="ARBA00005968"/>
    </source>
</evidence>
<dbReference type="Gene3D" id="3.90.260.10">
    <property type="entry name" value="Transglutaminase-like"/>
    <property type="match status" value="1"/>
</dbReference>
<accession>A0A8J4TPG0</accession>
<evidence type="ECO:0000256" key="11">
    <source>
        <dbReference type="ARBA" id="ARBA00023288"/>
    </source>
</evidence>
<dbReference type="GO" id="GO:0003810">
    <property type="term" value="F:protein-glutamine gamma-glutamyltransferase activity"/>
    <property type="evidence" value="ECO:0007669"/>
    <property type="project" value="UniProtKB-EC"/>
</dbReference>
<dbReference type="GO" id="GO:0007399">
    <property type="term" value="P:nervous system development"/>
    <property type="evidence" value="ECO:0007669"/>
    <property type="project" value="UniProtKB-ARBA"/>
</dbReference>
<dbReference type="OrthoDB" id="437511at2759"/>
<evidence type="ECO:0000256" key="21">
    <source>
        <dbReference type="PIRSR" id="PIRSR000459-1"/>
    </source>
</evidence>
<keyword evidence="7" id="KW-0106">Calcium</keyword>
<feature type="domain" description="Transglutaminase-like" evidence="22">
    <location>
        <begin position="334"/>
        <end position="427"/>
    </location>
</feature>
<sequence>MLVPEELSGNVLVRHTNPRIPIPSMSAGTRSVNPMTGRTTLSLSRGAVADTRGNAISSPTGSNIPAVSDGQLSVASIDLLKSKTGQNRREHHTDRYQSENLIIRRGQGFQIKLEFSRVFDPKSDKLHLQLDLGPKPSISKDTLVTVSMVENLQNNCWEAKIINQTGKKINLCVNTPPTAPIGRYRLSVITSTPQGSTTFRCKSENDIYLLFNPWCKDDTVFLDDEEQRMEYVLNEYGTLYCGTKNQISSRPWIFGQFADGILAACLFILEKSQALASGWGDPATISRLVSAMVNSPDDQGVVMGNWSRVYDNGTAPTLWHGSVEILKQYHTSGGKPVKYGQCWVFSGVTTTILRCLGIPTRSVTNFDSAHDTDVSMTIDVYVDEKMRPIENLNNDSVWNFHVWNECWMARPDLPVGMGGWQAVDATPQETSQGMFRCGPTPVAAILDGLVYTRFDAHFVFPEVNSDRIYWQKQASGMFRQIGIDKNVVGHYISTKAVGCDKREDITHLYKYPEGSESVRIALETASHYGSKPNTYPSAVINDVTLDVAIKGEEPLIGQDACLAFTVKNSSSENRSGSMFCHVAVMYYTGVIKGKVKEEEMAVKLKPNEVKTLDWTIPYAKYKDLLVDHAAMLLTVTGRVSETQQVLATRFNFYLRSPDITITPVGDAVLGKEMAANITFKNPLQCVLKNVKFHIEGLGLLKAKDVSYG</sequence>
<dbReference type="InterPro" id="IPR002931">
    <property type="entry name" value="Transglutaminase-like"/>
</dbReference>
<evidence type="ECO:0000256" key="9">
    <source>
        <dbReference type="ARBA" id="ARBA00023139"/>
    </source>
</evidence>
<evidence type="ECO:0000256" key="14">
    <source>
        <dbReference type="ARBA" id="ARBA00038573"/>
    </source>
</evidence>
<evidence type="ECO:0000256" key="20">
    <source>
        <dbReference type="ARBA" id="ARBA00051843"/>
    </source>
</evidence>
<dbReference type="FunFam" id="3.90.260.10:FF:000001">
    <property type="entry name" value="Protein-glutamine gamma-glutamyltransferase 2"/>
    <property type="match status" value="1"/>
</dbReference>
<evidence type="ECO:0000256" key="16">
    <source>
        <dbReference type="ARBA" id="ARBA00041651"/>
    </source>
</evidence>
<evidence type="ECO:0000313" key="23">
    <source>
        <dbReference type="EMBL" id="KAF5894694.1"/>
    </source>
</evidence>
<dbReference type="InterPro" id="IPR036238">
    <property type="entry name" value="Transglutaminase_C_sf"/>
</dbReference>
<evidence type="ECO:0000256" key="10">
    <source>
        <dbReference type="ARBA" id="ARBA00023249"/>
    </source>
</evidence>
<keyword evidence="4" id="KW-0597">Phosphoprotein</keyword>
<evidence type="ECO:0000256" key="4">
    <source>
        <dbReference type="ARBA" id="ARBA00022553"/>
    </source>
</evidence>
<evidence type="ECO:0000256" key="18">
    <source>
        <dbReference type="ARBA" id="ARBA00043229"/>
    </source>
</evidence>
<feature type="active site" evidence="21">
    <location>
        <position position="342"/>
    </location>
</feature>
<dbReference type="InterPro" id="IPR013808">
    <property type="entry name" value="Transglutaminase_AS"/>
</dbReference>
<dbReference type="Proteomes" id="UP000727407">
    <property type="component" value="Unassembled WGS sequence"/>
</dbReference>
<keyword evidence="11" id="KW-0449">Lipoprotein</keyword>
<comment type="cofactor">
    <cofactor evidence="1">
        <name>Ca(2+)</name>
        <dbReference type="ChEBI" id="CHEBI:29108"/>
    </cofactor>
</comment>
<evidence type="ECO:0000256" key="17">
    <source>
        <dbReference type="ARBA" id="ARBA00041726"/>
    </source>
</evidence>
<dbReference type="SUPFAM" id="SSF54001">
    <property type="entry name" value="Cysteine proteinases"/>
    <property type="match status" value="1"/>
</dbReference>
<comment type="catalytic activity">
    <reaction evidence="20">
        <text>L-glutaminyl-[protein] + L-lysyl-[protein] = [protein]-L-lysyl-N(6)-5-L-glutamyl-[protein] + NH4(+)</text>
        <dbReference type="Rhea" id="RHEA:54816"/>
        <dbReference type="Rhea" id="RHEA-COMP:9752"/>
        <dbReference type="Rhea" id="RHEA-COMP:10207"/>
        <dbReference type="Rhea" id="RHEA-COMP:14005"/>
        <dbReference type="ChEBI" id="CHEBI:28938"/>
        <dbReference type="ChEBI" id="CHEBI:29969"/>
        <dbReference type="ChEBI" id="CHEBI:30011"/>
        <dbReference type="ChEBI" id="CHEBI:138370"/>
        <dbReference type="EC" id="2.3.2.13"/>
    </reaction>
</comment>
<evidence type="ECO:0000256" key="7">
    <source>
        <dbReference type="ARBA" id="ARBA00022837"/>
    </source>
</evidence>
<evidence type="ECO:0000256" key="13">
    <source>
        <dbReference type="ARBA" id="ARBA00024222"/>
    </source>
</evidence>
<dbReference type="InterPro" id="IPR038765">
    <property type="entry name" value="Papain-like_cys_pep_sf"/>
</dbReference>
<keyword evidence="10" id="KW-0417">Keratinization</keyword>
<feature type="active site" evidence="21">
    <location>
        <position position="401"/>
    </location>
</feature>
<organism evidence="23 24">
    <name type="scientific">Clarias magur</name>
    <name type="common">Asian catfish</name>
    <name type="synonym">Macropteronotus magur</name>
    <dbReference type="NCBI Taxonomy" id="1594786"/>
    <lineage>
        <taxon>Eukaryota</taxon>
        <taxon>Metazoa</taxon>
        <taxon>Chordata</taxon>
        <taxon>Craniata</taxon>
        <taxon>Vertebrata</taxon>
        <taxon>Euteleostomi</taxon>
        <taxon>Actinopterygii</taxon>
        <taxon>Neopterygii</taxon>
        <taxon>Teleostei</taxon>
        <taxon>Ostariophysi</taxon>
        <taxon>Siluriformes</taxon>
        <taxon>Clariidae</taxon>
        <taxon>Clarias</taxon>
    </lineage>
</organism>
<dbReference type="SUPFAM" id="SSF49309">
    <property type="entry name" value="Transglutaminase, two C-terminal domains"/>
    <property type="match status" value="2"/>
</dbReference>
<comment type="similarity">
    <text evidence="3">Belongs to the transglutaminase superfamily. Transglutaminase family.</text>
</comment>
<dbReference type="PIRSF" id="PIRSF000459">
    <property type="entry name" value="TGM_EBP42"/>
    <property type="match status" value="1"/>
</dbReference>
<dbReference type="PANTHER" id="PTHR11590">
    <property type="entry name" value="PROTEIN-GLUTAMINE GAMMA-GLUTAMYLTRANSFERASE"/>
    <property type="match status" value="1"/>
</dbReference>
<comment type="subunit">
    <text evidence="14">Interacts with PLAAT4.</text>
</comment>
<dbReference type="SUPFAM" id="SSF81296">
    <property type="entry name" value="E set domains"/>
    <property type="match status" value="1"/>
</dbReference>
<evidence type="ECO:0000313" key="24">
    <source>
        <dbReference type="Proteomes" id="UP000727407"/>
    </source>
</evidence>
<evidence type="ECO:0000256" key="19">
    <source>
        <dbReference type="ARBA" id="ARBA00045815"/>
    </source>
</evidence>
<evidence type="ECO:0000256" key="6">
    <source>
        <dbReference type="ARBA" id="ARBA00022723"/>
    </source>
</evidence>
<dbReference type="InterPro" id="IPR008958">
    <property type="entry name" value="Transglutaminase_C"/>
</dbReference>
<dbReference type="InterPro" id="IPR036985">
    <property type="entry name" value="Transglutaminase-like_sf"/>
</dbReference>
<comment type="caution">
    <text evidence="23">The sequence shown here is derived from an EMBL/GenBank/DDBJ whole genome shotgun (WGS) entry which is preliminary data.</text>
</comment>
<proteinExistence type="inferred from homology"/>
<dbReference type="PROSITE" id="PS00547">
    <property type="entry name" value="TRANSGLUTAMINASES"/>
    <property type="match status" value="1"/>
</dbReference>
<dbReference type="Pfam" id="PF00868">
    <property type="entry name" value="Transglut_N"/>
    <property type="match status" value="1"/>
</dbReference>
<gene>
    <name evidence="23" type="ORF">DAT39_015608</name>
</gene>
<evidence type="ECO:0000256" key="1">
    <source>
        <dbReference type="ARBA" id="ARBA00001913"/>
    </source>
</evidence>
<dbReference type="GO" id="GO:0016020">
    <property type="term" value="C:membrane"/>
    <property type="evidence" value="ECO:0007669"/>
    <property type="project" value="UniProtKB-SubCell"/>
</dbReference>
<dbReference type="AlphaFoldDB" id="A0A8J4TPG0"/>
<evidence type="ECO:0000256" key="5">
    <source>
        <dbReference type="ARBA" id="ARBA00022679"/>
    </source>
</evidence>
<dbReference type="Gene3D" id="2.60.40.10">
    <property type="entry name" value="Immunoglobulins"/>
    <property type="match status" value="3"/>
</dbReference>
<dbReference type="InterPro" id="IPR001102">
    <property type="entry name" value="Transglutaminase_N"/>
</dbReference>
<protein>
    <recommendedName>
        <fullName evidence="15">Protein-glutamine gamma-glutamyltransferase K</fullName>
        <ecNumber evidence="13">2.3.2.13</ecNumber>
    </recommendedName>
    <alternativeName>
        <fullName evidence="18">Epidermal TGase</fullName>
    </alternativeName>
    <alternativeName>
        <fullName evidence="17">Transglutaminase K</fullName>
    </alternativeName>
    <alternativeName>
        <fullName evidence="16">Transglutaminase-1</fullName>
    </alternativeName>
</protein>
<evidence type="ECO:0000256" key="12">
    <source>
        <dbReference type="ARBA" id="ARBA00023315"/>
    </source>
</evidence>
<keyword evidence="5" id="KW-0808">Transferase</keyword>
<comment type="function">
    <text evidence="19">Catalyzes the cross-linking of proteins and the conjugation of polyamines to proteins. Responsible for cross-linking epidermal proteins during formation of the stratum corneum. Involved in cell proliferation.</text>
</comment>
<evidence type="ECO:0000256" key="15">
    <source>
        <dbReference type="ARBA" id="ARBA00040559"/>
    </source>
</evidence>
<dbReference type="SMART" id="SM00460">
    <property type="entry name" value="TGc"/>
    <property type="match status" value="1"/>
</dbReference>
<dbReference type="GO" id="GO:0031424">
    <property type="term" value="P:keratinization"/>
    <property type="evidence" value="ECO:0007669"/>
    <property type="project" value="UniProtKB-KW"/>
</dbReference>
<keyword evidence="24" id="KW-1185">Reference proteome</keyword>
<dbReference type="PANTHER" id="PTHR11590:SF49">
    <property type="entry name" value="PROTEIN-GLUTAMINE GAMMA-GLUTAMYLTRANSFERASE K"/>
    <property type="match status" value="1"/>
</dbReference>
<dbReference type="GO" id="GO:0046872">
    <property type="term" value="F:metal ion binding"/>
    <property type="evidence" value="ECO:0007669"/>
    <property type="project" value="UniProtKB-KW"/>
</dbReference>
<keyword evidence="9" id="KW-0564">Palmitate</keyword>
<dbReference type="InterPro" id="IPR014756">
    <property type="entry name" value="Ig_E-set"/>
</dbReference>
<feature type="non-terminal residue" evidence="23">
    <location>
        <position position="708"/>
    </location>
</feature>
<evidence type="ECO:0000259" key="22">
    <source>
        <dbReference type="SMART" id="SM00460"/>
    </source>
</evidence>
<comment type="subcellular location">
    <subcellularLocation>
        <location evidence="2">Membrane</location>
        <topology evidence="2">Lipid-anchor</topology>
    </subcellularLocation>
</comment>
<keyword evidence="12" id="KW-0012">Acyltransferase</keyword>
<dbReference type="Pfam" id="PF00927">
    <property type="entry name" value="Transglut_C"/>
    <property type="match status" value="1"/>
</dbReference>
<dbReference type="InterPro" id="IPR023608">
    <property type="entry name" value="Transglutaminase_animal"/>
</dbReference>
<dbReference type="InterPro" id="IPR013783">
    <property type="entry name" value="Ig-like_fold"/>
</dbReference>
<dbReference type="EC" id="2.3.2.13" evidence="13"/>
<reference evidence="23" key="1">
    <citation type="submission" date="2020-07" db="EMBL/GenBank/DDBJ databases">
        <title>Clarias magur genome sequencing, assembly and annotation.</title>
        <authorList>
            <person name="Kushwaha B."/>
            <person name="Kumar R."/>
            <person name="Das P."/>
            <person name="Joshi C.G."/>
            <person name="Kumar D."/>
            <person name="Nagpure N.S."/>
            <person name="Pandey M."/>
            <person name="Agarwal S."/>
            <person name="Srivastava S."/>
            <person name="Singh M."/>
            <person name="Sahoo L."/>
            <person name="Jayasankar P."/>
            <person name="Meher P.K."/>
            <person name="Koringa P.G."/>
            <person name="Iquebal M.A."/>
            <person name="Das S.P."/>
            <person name="Bit A."/>
            <person name="Patnaik S."/>
            <person name="Patel N."/>
            <person name="Shah T.M."/>
            <person name="Hinsu A."/>
            <person name="Jena J.K."/>
        </authorList>
    </citation>
    <scope>NUCLEOTIDE SEQUENCE</scope>
    <source>
        <strain evidence="23">CIFAMagur01</strain>
        <tissue evidence="23">Testis</tissue>
    </source>
</reference>